<dbReference type="Proteomes" id="UP001321473">
    <property type="component" value="Unassembled WGS sequence"/>
</dbReference>
<evidence type="ECO:0000313" key="3">
    <source>
        <dbReference type="Proteomes" id="UP001321473"/>
    </source>
</evidence>
<proteinExistence type="predicted"/>
<sequence length="660" mass="73510">MPPPPRSAFAKRRKHEVLAELLGEGSSVEKLDPKLGSPSGSPTDVTTEAGADLCAMRHENFGVENSLSILALTDSAHDATLEVKLTESCEGRHKSVQATMRPATKSTAVQACVKRSMASHHSQTKPHTVSIGIQVGSPMINVATQTTMPIQREAIENDDSTEDEGGDEDYDDEDYTPCEEFEEKQGCVGNSPDEPGNKIFLVQEKYLWKLFQLCTECLAPRTVRFECEGTLLEVYGECASGHFVYWCNQDVEKQQPMLNLQLCAAVLFSGCNPTATLRMLASIGVPVVSNRTFFAIQRSYLWPAIDRVWKEEQKSLLQELQGQQVNLAGDGRADSPGFSAKYGTYTLMDVERHKVLHFEVVQSNDAGGSCRMELEGLKQGLAFLESESIKVAVLVTDRHTQIKCFLRNNKAAIAHEFDVWHMAKGITKKLHTAAKQNNCKELAPWIKSVCNHLYWAAASSEGKAELIVPKWLSLLNHIRDIHTHDQASFPTCLHGDIGPKQWLREGSKAFQKLQDIANSKALLQDMPRLSTRHQTYGLEAFHSLLVHFAPKTYHYSYLGMRARTQLAVLHYNENSGRGQARTKDGTLRWCVRYPKAAGGDPTACPVKESPTHGYVKCLLDKVVAMAESMQPQERKTAPESRPPLSSSFPKAPKENLRKYR</sequence>
<gene>
    <name evidence="2" type="ORF">V5799_000069</name>
</gene>
<dbReference type="PANTHER" id="PTHR31751">
    <property type="entry name" value="SI:CH211-108C17.2-RELATED-RELATED"/>
    <property type="match status" value="1"/>
</dbReference>
<keyword evidence="3" id="KW-1185">Reference proteome</keyword>
<feature type="region of interest" description="Disordered" evidence="1">
    <location>
        <begin position="151"/>
        <end position="174"/>
    </location>
</feature>
<organism evidence="2 3">
    <name type="scientific">Amblyomma americanum</name>
    <name type="common">Lone star tick</name>
    <dbReference type="NCBI Taxonomy" id="6943"/>
    <lineage>
        <taxon>Eukaryota</taxon>
        <taxon>Metazoa</taxon>
        <taxon>Ecdysozoa</taxon>
        <taxon>Arthropoda</taxon>
        <taxon>Chelicerata</taxon>
        <taxon>Arachnida</taxon>
        <taxon>Acari</taxon>
        <taxon>Parasitiformes</taxon>
        <taxon>Ixodida</taxon>
        <taxon>Ixodoidea</taxon>
        <taxon>Ixodidae</taxon>
        <taxon>Amblyomminae</taxon>
        <taxon>Amblyomma</taxon>
    </lineage>
</organism>
<name>A0AAQ4D437_AMBAM</name>
<feature type="region of interest" description="Disordered" evidence="1">
    <location>
        <begin position="628"/>
        <end position="660"/>
    </location>
</feature>
<dbReference type="AlphaFoldDB" id="A0AAQ4D437"/>
<feature type="region of interest" description="Disordered" evidence="1">
    <location>
        <begin position="22"/>
        <end position="45"/>
    </location>
</feature>
<evidence type="ECO:0000313" key="2">
    <source>
        <dbReference type="EMBL" id="KAK8757227.1"/>
    </source>
</evidence>
<protein>
    <recommendedName>
        <fullName evidence="4">Kolobok-1 nv</fullName>
    </recommendedName>
</protein>
<evidence type="ECO:0008006" key="4">
    <source>
        <dbReference type="Google" id="ProtNLM"/>
    </source>
</evidence>
<feature type="compositionally biased region" description="Basic and acidic residues" evidence="1">
    <location>
        <begin position="651"/>
        <end position="660"/>
    </location>
</feature>
<reference evidence="2 3" key="1">
    <citation type="journal article" date="2023" name="Arcadia Sci">
        <title>De novo assembly of a long-read Amblyomma americanum tick genome.</title>
        <authorList>
            <person name="Chou S."/>
            <person name="Poskanzer K.E."/>
            <person name="Rollins M."/>
            <person name="Thuy-Boun P.S."/>
        </authorList>
    </citation>
    <scope>NUCLEOTIDE SEQUENCE [LARGE SCALE GENOMIC DNA]</scope>
    <source>
        <strain evidence="2">F_SG_1</strain>
        <tissue evidence="2">Salivary glands</tissue>
    </source>
</reference>
<comment type="caution">
    <text evidence="2">The sequence shown here is derived from an EMBL/GenBank/DDBJ whole genome shotgun (WGS) entry which is preliminary data.</text>
</comment>
<dbReference type="EMBL" id="JARKHS020035457">
    <property type="protein sequence ID" value="KAK8757227.1"/>
    <property type="molecule type" value="Genomic_DNA"/>
</dbReference>
<accession>A0AAQ4D437</accession>
<evidence type="ECO:0000256" key="1">
    <source>
        <dbReference type="SAM" id="MobiDB-lite"/>
    </source>
</evidence>
<feature type="compositionally biased region" description="Acidic residues" evidence="1">
    <location>
        <begin position="156"/>
        <end position="174"/>
    </location>
</feature>
<dbReference type="PANTHER" id="PTHR31751:SF42">
    <property type="entry name" value="PROTEIN CBG10204"/>
    <property type="match status" value="1"/>
</dbReference>